<comment type="caution">
    <text evidence="4">The sequence shown here is derived from an EMBL/GenBank/DDBJ whole genome shotgun (WGS) entry which is preliminary data.</text>
</comment>
<organism evidence="4 5">
    <name type="scientific">Myxococcus llanfairpwllgwyngyllgogerychwyrndrobwllllantysiliogogogochensis</name>
    <dbReference type="NCBI Taxonomy" id="2590453"/>
    <lineage>
        <taxon>Bacteria</taxon>
        <taxon>Pseudomonadati</taxon>
        <taxon>Myxococcota</taxon>
        <taxon>Myxococcia</taxon>
        <taxon>Myxococcales</taxon>
        <taxon>Cystobacterineae</taxon>
        <taxon>Myxococcaceae</taxon>
        <taxon>Myxococcus</taxon>
    </lineage>
</organism>
<dbReference type="PANTHER" id="PTHR34677">
    <property type="match status" value="1"/>
</dbReference>
<gene>
    <name evidence="4" type="ORF">FJV41_48170</name>
</gene>
<dbReference type="NCBIfam" id="TIGR03382">
    <property type="entry name" value="GC_trans_RRR"/>
    <property type="match status" value="1"/>
</dbReference>
<dbReference type="OrthoDB" id="5495046at2"/>
<sequence length="1442" mass="149928">MSFLTFGGGGGSGHAQSALMTGAGGQGGGIIFIRATSLSGTGSILASGESAVATTGLDVGHGGGAGGTLHLRFAGSAACNPNTVRAAGGNGAVGVAGPGGGGGGGRVFFQASGGPSCLPTTPSGMAGTQGTAPGATTDGAMPNDATTALNHGGTVTLVDTAFTTPAAPGLTPLPPPARTNNPLLRGTTEQGLSEVILYEVTNTTPNLTYTYWGRTASDSLKDFVYSFVPPSSTPGTAYRVAAQAGFLGAYSAIGTEFNFTFDNVPPTTTLTPNGVPPISSATVANFTFTSTETSSYRCALDSTPPLGDAAFGPCPASYSSGALGNGDHRLTVYAIDEAGNQDPNPKSYTWKVDTSVPNTAITGGPVASPPGAPTSSKTAVFTFTGGVTYQCLLDVGPATACGPTQTYTNLDEGAHTLEVTAYSAAGTPDPSPASRAWRVDTLAPDTSFTAVPAADSNSSSALFDYQSPDDSTATFQCSVDGLNFTSTPCPGTGTGSRTFTGLTSGPHQFHVRAVDAAGNVDPSPIGHAWRVDLAAPSSIQVTSPSAGAVRELTPTIAGTTEAGARVVVTVRLTSSGTTLQTLSTVASSPSGNWSVVPAALDQERYILRARATDAAGNFVESSDVGITVDTVAPARPVLNPDILGEHYTAVPITLDGVLESTVGLNPNTEVTVYVDDSVVLPPATVNASGAWSVTYSPSPADDGFHWVRAMSKDPAGNVSAFSGTLTFHVDRKDPAKPIVAPLGTYVNTQYPVLTGTAELGTSVQVYFGPLPEPVTVSVGPGGQWTYLRTTPLNEGPNTVFVRSTDGAGRFMDSDPVSFIVDVTKPETTILEAPDLRVGDTTAEFRLAWPEALTYECRHIYKTEEEEPGQPEDDEQVFTPCERPPPGPEVDESFIQKSNLRDGSQTLLIRAVDAAGNRDDSPASHTWSISTGAVDTEILEGPVADGGLTNKAEAIFSLWSNKGVVDFECKLEKSINPDNPPPDFAPCPKGPGDDYDVARYEGLPDNIYTLSVRAVFAGERDGIPASLSWKVDRTAPTAPSVTAPRANHPTNQEKPGIQGETPEEGTITLYKDGVFWGTARATGATWSFTPPFDLLSGQYIITATLTDLATNLGPVSAPYTLIVDVDEPVVSILSGPPTLTNVPGYTFQFETSEVLETYECALDTPLFTPCSSPLTRPNIGDGAHTLTIRGKDIAGNLTLESLYVTHSWTSDTKTPDTSIETKPKELSNSVEAVFSFGSFQDRDELEMQYFCSLDGADFVSCNPSEYRLTGLGREDAEETEYVLRVKTRDPASNEDPTPAEFRWKVDLRAPGAPSLSVPRVNDILSVRTPTFQGDADAGTMVSVLVDGVKTGEVRADASGDWRFVPRNELDYGSHTVTLVATDDAGNVSVQSSVVNFVLDPSLEIDARGGGLSCASAGEGGGSSLVLLGLGALVLLVGRRRRAS</sequence>
<keyword evidence="2" id="KW-0812">Transmembrane</keyword>
<name>A0A540WIA7_9BACT</name>
<proteinExistence type="predicted"/>
<evidence type="ECO:0000313" key="4">
    <source>
        <dbReference type="EMBL" id="TQF08765.1"/>
    </source>
</evidence>
<reference evidence="4 5" key="1">
    <citation type="submission" date="2019-06" db="EMBL/GenBank/DDBJ databases">
        <authorList>
            <person name="Livingstone P."/>
            <person name="Whitworth D."/>
        </authorList>
    </citation>
    <scope>NUCLEOTIDE SEQUENCE [LARGE SCALE GENOMIC DNA]</scope>
    <source>
        <strain evidence="4 5">AM401</strain>
    </source>
</reference>
<feature type="compositionally biased region" description="Acidic residues" evidence="1">
    <location>
        <begin position="863"/>
        <end position="875"/>
    </location>
</feature>
<feature type="transmembrane region" description="Helical" evidence="2">
    <location>
        <begin position="1418"/>
        <end position="1436"/>
    </location>
</feature>
<keyword evidence="2" id="KW-1133">Transmembrane helix</keyword>
<dbReference type="Proteomes" id="UP000315369">
    <property type="component" value="Unassembled WGS sequence"/>
</dbReference>
<dbReference type="InterPro" id="IPR044016">
    <property type="entry name" value="Big_13"/>
</dbReference>
<feature type="domain" description="Bacterial Ig-like" evidence="3">
    <location>
        <begin position="667"/>
        <end position="730"/>
    </location>
</feature>
<dbReference type="InterPro" id="IPR013783">
    <property type="entry name" value="Ig-like_fold"/>
</dbReference>
<accession>A0A540WIA7</accession>
<evidence type="ECO:0000256" key="1">
    <source>
        <dbReference type="SAM" id="MobiDB-lite"/>
    </source>
</evidence>
<evidence type="ECO:0000256" key="2">
    <source>
        <dbReference type="SAM" id="Phobius"/>
    </source>
</evidence>
<dbReference type="Pfam" id="PF19077">
    <property type="entry name" value="Big_13"/>
    <property type="match status" value="5"/>
</dbReference>
<protein>
    <recommendedName>
        <fullName evidence="3">Bacterial Ig-like domain-containing protein</fullName>
    </recommendedName>
</protein>
<keyword evidence="5" id="KW-1185">Reference proteome</keyword>
<dbReference type="PANTHER" id="PTHR34677:SF3">
    <property type="entry name" value="BACTERIAL IG-LIKE DOMAIN-CONTAINING PROTEIN"/>
    <property type="match status" value="1"/>
</dbReference>
<evidence type="ECO:0000259" key="3">
    <source>
        <dbReference type="Pfam" id="PF19077"/>
    </source>
</evidence>
<dbReference type="InterPro" id="IPR017756">
    <property type="entry name" value="TM_Gly-Cys-Arg_CS"/>
</dbReference>
<feature type="domain" description="Bacterial Ig-like" evidence="3">
    <location>
        <begin position="1045"/>
        <end position="1123"/>
    </location>
</feature>
<evidence type="ECO:0000313" key="5">
    <source>
        <dbReference type="Proteomes" id="UP000315369"/>
    </source>
</evidence>
<dbReference type="EMBL" id="VIFM01000456">
    <property type="protein sequence ID" value="TQF08765.1"/>
    <property type="molecule type" value="Genomic_DNA"/>
</dbReference>
<feature type="domain" description="Bacterial Ig-like" evidence="3">
    <location>
        <begin position="1320"/>
        <end position="1398"/>
    </location>
</feature>
<feature type="region of interest" description="Disordered" evidence="1">
    <location>
        <begin position="1033"/>
        <end position="1062"/>
    </location>
</feature>
<feature type="domain" description="Bacterial Ig-like" evidence="3">
    <location>
        <begin position="746"/>
        <end position="821"/>
    </location>
</feature>
<keyword evidence="2" id="KW-0472">Membrane</keyword>
<feature type="region of interest" description="Disordered" evidence="1">
    <location>
        <begin position="863"/>
        <end position="891"/>
    </location>
</feature>
<feature type="domain" description="Bacterial Ig-like" evidence="3">
    <location>
        <begin position="549"/>
        <end position="630"/>
    </location>
</feature>
<dbReference type="Gene3D" id="2.60.40.10">
    <property type="entry name" value="Immunoglobulins"/>
    <property type="match status" value="5"/>
</dbReference>
<dbReference type="NCBIfam" id="NF033510">
    <property type="entry name" value="Ca_tandemer"/>
    <property type="match status" value="3"/>
</dbReference>